<dbReference type="InterPro" id="IPR008930">
    <property type="entry name" value="Terpenoid_cyclase/PrenylTrfase"/>
</dbReference>
<organism evidence="1 2">
    <name type="scientific">candidate division WOR_3 bacterium SM23_42</name>
    <dbReference type="NCBI Taxonomy" id="1703779"/>
    <lineage>
        <taxon>Bacteria</taxon>
        <taxon>Bacteria division WOR-3</taxon>
    </lineage>
</organism>
<dbReference type="EMBL" id="LJUJ01000002">
    <property type="protein sequence ID" value="KPK64501.1"/>
    <property type="molecule type" value="Genomic_DNA"/>
</dbReference>
<protein>
    <recommendedName>
        <fullName evidence="3">Squalene cyclase C-terminal domain-containing protein</fullName>
    </recommendedName>
</protein>
<dbReference type="STRING" id="1703779.AMJ83_01975"/>
<proteinExistence type="predicted"/>
<evidence type="ECO:0000313" key="2">
    <source>
        <dbReference type="Proteomes" id="UP000051373"/>
    </source>
</evidence>
<gene>
    <name evidence="1" type="ORF">AMJ83_01975</name>
</gene>
<accession>A0A0S8FV02</accession>
<dbReference type="Gene3D" id="1.50.10.20">
    <property type="match status" value="1"/>
</dbReference>
<reference evidence="1 2" key="1">
    <citation type="journal article" date="2015" name="Microbiome">
        <title>Genomic resolution of linkages in carbon, nitrogen, and sulfur cycling among widespread estuary sediment bacteria.</title>
        <authorList>
            <person name="Baker B.J."/>
            <person name="Lazar C.S."/>
            <person name="Teske A.P."/>
            <person name="Dick G.J."/>
        </authorList>
    </citation>
    <scope>NUCLEOTIDE SEQUENCE [LARGE SCALE GENOMIC DNA]</scope>
    <source>
        <strain evidence="1">SM23_42</strain>
    </source>
</reference>
<dbReference type="SUPFAM" id="SSF48239">
    <property type="entry name" value="Terpenoid cyclases/Protein prenyltransferases"/>
    <property type="match status" value="1"/>
</dbReference>
<dbReference type="Proteomes" id="UP000051373">
    <property type="component" value="Unassembled WGS sequence"/>
</dbReference>
<comment type="caution">
    <text evidence="1">The sequence shown here is derived from an EMBL/GenBank/DDBJ whole genome shotgun (WGS) entry which is preliminary data.</text>
</comment>
<name>A0A0S8FV02_UNCW3</name>
<sequence length="338" mass="39012">MSKSIIQQLLSSAEPSIRYKTRILLLNESKSSAQSKKLRQEIKHSTLVRVLLKNRNAKGQLEPIKHVYRKWQGAHWVVACLADLGYPEGDKDLVPIIDQVLNLWLSPVFVNEVIRDFAQPAYKDEAVPIIQGRARRCASQQGNALFSSLALGFSNERTGQLAALLMKWQWPDGGWNCDRRPSAHHSSFWESLLPLRGLALYAKREDSRDVYKTVKRAAELFLKKKLFKRESNGRVMNEEFLQLHYPHYWRYDILFGLKVMAEAGFIGDERCQDALDILEEKRLPNGGWPAEARFYQNTDEKKSNYDLVDWGGVNKRKCNEWVTVDAFHVLKEAGRLRI</sequence>
<evidence type="ECO:0008006" key="3">
    <source>
        <dbReference type="Google" id="ProtNLM"/>
    </source>
</evidence>
<evidence type="ECO:0000313" key="1">
    <source>
        <dbReference type="EMBL" id="KPK64501.1"/>
    </source>
</evidence>
<dbReference type="AlphaFoldDB" id="A0A0S8FV02"/>